<dbReference type="RefSeq" id="WP_188614157.1">
    <property type="nucleotide sequence ID" value="NZ_BMJT01000003.1"/>
</dbReference>
<name>A0A917G2D6_9BACI</name>
<sequence>MKVQPITTSASPLQRLAQRLTAQGITVKVVKRGETNMSIEEIMLHFKQLEQEAEQKAVSSDHDNYRYMNKGLALGIRAAYEYLAFVAKQEEVIVCGLADEVGQSSR</sequence>
<organism evidence="1 2">
    <name type="scientific">Lysinibacillus alkalisoli</name>
    <dbReference type="NCBI Taxonomy" id="1911548"/>
    <lineage>
        <taxon>Bacteria</taxon>
        <taxon>Bacillati</taxon>
        <taxon>Bacillota</taxon>
        <taxon>Bacilli</taxon>
        <taxon>Bacillales</taxon>
        <taxon>Bacillaceae</taxon>
        <taxon>Lysinibacillus</taxon>
    </lineage>
</organism>
<protein>
    <submittedName>
        <fullName evidence="1">Uncharacterized protein</fullName>
    </submittedName>
</protein>
<gene>
    <name evidence="1" type="ORF">GCM10007425_12420</name>
</gene>
<evidence type="ECO:0000313" key="2">
    <source>
        <dbReference type="Proteomes" id="UP000616608"/>
    </source>
</evidence>
<reference evidence="1" key="1">
    <citation type="journal article" date="2014" name="Int. J. Syst. Evol. Microbiol.">
        <title>Complete genome sequence of Corynebacterium casei LMG S-19264T (=DSM 44701T), isolated from a smear-ripened cheese.</title>
        <authorList>
            <consortium name="US DOE Joint Genome Institute (JGI-PGF)"/>
            <person name="Walter F."/>
            <person name="Albersmeier A."/>
            <person name="Kalinowski J."/>
            <person name="Ruckert C."/>
        </authorList>
    </citation>
    <scope>NUCLEOTIDE SEQUENCE</scope>
    <source>
        <strain evidence="1">CGMCC 1.15760</strain>
    </source>
</reference>
<dbReference type="AlphaFoldDB" id="A0A917G2D6"/>
<dbReference type="EMBL" id="BMJT01000003">
    <property type="protein sequence ID" value="GGG19445.1"/>
    <property type="molecule type" value="Genomic_DNA"/>
</dbReference>
<dbReference type="Proteomes" id="UP000616608">
    <property type="component" value="Unassembled WGS sequence"/>
</dbReference>
<accession>A0A917G2D6</accession>
<keyword evidence="2" id="KW-1185">Reference proteome</keyword>
<proteinExistence type="predicted"/>
<comment type="caution">
    <text evidence="1">The sequence shown here is derived from an EMBL/GenBank/DDBJ whole genome shotgun (WGS) entry which is preliminary data.</text>
</comment>
<reference evidence="1" key="2">
    <citation type="submission" date="2020-09" db="EMBL/GenBank/DDBJ databases">
        <authorList>
            <person name="Sun Q."/>
            <person name="Zhou Y."/>
        </authorList>
    </citation>
    <scope>NUCLEOTIDE SEQUENCE</scope>
    <source>
        <strain evidence="1">CGMCC 1.15760</strain>
    </source>
</reference>
<evidence type="ECO:0000313" key="1">
    <source>
        <dbReference type="EMBL" id="GGG19445.1"/>
    </source>
</evidence>